<dbReference type="Proteomes" id="UP000752814">
    <property type="component" value="Unassembled WGS sequence"/>
</dbReference>
<evidence type="ECO:0000313" key="5">
    <source>
        <dbReference type="Proteomes" id="UP000752814"/>
    </source>
</evidence>
<dbReference type="InterPro" id="IPR029057">
    <property type="entry name" value="PRTase-like"/>
</dbReference>
<dbReference type="GO" id="GO:0016740">
    <property type="term" value="F:transferase activity"/>
    <property type="evidence" value="ECO:0007669"/>
    <property type="project" value="UniProtKB-KW"/>
</dbReference>
<dbReference type="PANTHER" id="PTHR43864">
    <property type="entry name" value="HYPOXANTHINE/GUANINE PHOSPHORIBOSYLTRANSFERASE"/>
    <property type="match status" value="1"/>
</dbReference>
<dbReference type="Pfam" id="PF00156">
    <property type="entry name" value="Pribosyltran"/>
    <property type="match status" value="1"/>
</dbReference>
<evidence type="ECO:0000256" key="2">
    <source>
        <dbReference type="ARBA" id="ARBA00022726"/>
    </source>
</evidence>
<keyword evidence="1" id="KW-0808">Transferase</keyword>
<dbReference type="Gene3D" id="3.40.50.2020">
    <property type="match status" value="1"/>
</dbReference>
<dbReference type="NCBIfam" id="NF040646">
    <property type="entry name" value="HPT_Archaea"/>
    <property type="match status" value="1"/>
</dbReference>
<proteinExistence type="predicted"/>
<dbReference type="InterPro" id="IPR050118">
    <property type="entry name" value="Pur/Pyrimidine_PRTase"/>
</dbReference>
<organism evidence="4 5">
    <name type="scientific">Candidatus Methanomassiliicoccus intestinalis</name>
    <dbReference type="NCBI Taxonomy" id="1406512"/>
    <lineage>
        <taxon>Archaea</taxon>
        <taxon>Methanobacteriati</taxon>
        <taxon>Thermoplasmatota</taxon>
        <taxon>Thermoplasmata</taxon>
        <taxon>Methanomassiliicoccales</taxon>
        <taxon>Methanomassiliicoccaceae</taxon>
        <taxon>Methanomassiliicoccus</taxon>
    </lineage>
</organism>
<gene>
    <name evidence="4" type="ORF">A3207_04700</name>
</gene>
<dbReference type="PANTHER" id="PTHR43864:SF1">
    <property type="entry name" value="XANTHINE PHOSPHORIBOSYLTRANSFERASE"/>
    <property type="match status" value="1"/>
</dbReference>
<dbReference type="RefSeq" id="WP_400195167.1">
    <property type="nucleotide sequence ID" value="NZ_CAYAYE010000021.1"/>
</dbReference>
<dbReference type="InterPro" id="IPR026597">
    <property type="entry name" value="HGPRTase-like"/>
</dbReference>
<dbReference type="EMBL" id="LVVT01000024">
    <property type="protein sequence ID" value="TQS81178.1"/>
    <property type="molecule type" value="Genomic_DNA"/>
</dbReference>
<sequence length="186" mass="20137">MLDVLKESLVNVQIIKKGDYSYFIHPLADGIPNISAELLDEVSDEIVKRLPPCNLILSPEAMGIPIATAVSLKTSIPCSIIRKRSYGISGEVCIKQHTGYSQSMMYINGVSAGSEVVLIDDIISTGGTIRAIIPVLKTIGAQVKGVIVLFNKNHGAEKVSQDLGISIDSLVDVELVDDKIDFFMHQ</sequence>
<protein>
    <recommendedName>
        <fullName evidence="3">Phosphoribosyltransferase domain-containing protein</fullName>
    </recommendedName>
</protein>
<comment type="caution">
    <text evidence="4">The sequence shown here is derived from an EMBL/GenBank/DDBJ whole genome shotgun (WGS) entry which is preliminary data.</text>
</comment>
<evidence type="ECO:0000313" key="4">
    <source>
        <dbReference type="EMBL" id="TQS81178.1"/>
    </source>
</evidence>
<dbReference type="GO" id="GO:0006166">
    <property type="term" value="P:purine ribonucleoside salvage"/>
    <property type="evidence" value="ECO:0007669"/>
    <property type="project" value="UniProtKB-KW"/>
</dbReference>
<name>A0A8J8TE85_9ARCH</name>
<reference evidence="4" key="1">
    <citation type="submission" date="2016-03" db="EMBL/GenBank/DDBJ databases">
        <authorList>
            <person name="Borrel G."/>
            <person name="Mccann A."/>
            <person name="O'Toole P.W."/>
        </authorList>
    </citation>
    <scope>NUCLEOTIDE SEQUENCE</scope>
    <source>
        <strain evidence="4">183</strain>
    </source>
</reference>
<dbReference type="CDD" id="cd06223">
    <property type="entry name" value="PRTases_typeI"/>
    <property type="match status" value="1"/>
</dbReference>
<evidence type="ECO:0000259" key="3">
    <source>
        <dbReference type="Pfam" id="PF00156"/>
    </source>
</evidence>
<dbReference type="AlphaFoldDB" id="A0A8J8TE85"/>
<feature type="domain" description="Phosphoribosyltransferase" evidence="3">
    <location>
        <begin position="36"/>
        <end position="161"/>
    </location>
</feature>
<dbReference type="SUPFAM" id="SSF53271">
    <property type="entry name" value="PRTase-like"/>
    <property type="match status" value="1"/>
</dbReference>
<dbReference type="InterPro" id="IPR000836">
    <property type="entry name" value="PRTase_dom"/>
</dbReference>
<accession>A0A8J8TE85</accession>
<keyword evidence="2" id="KW-0660">Purine salvage</keyword>
<dbReference type="NCBIfam" id="NF002635">
    <property type="entry name" value="PRK02304.1-4"/>
    <property type="match status" value="1"/>
</dbReference>
<evidence type="ECO:0000256" key="1">
    <source>
        <dbReference type="ARBA" id="ARBA00022679"/>
    </source>
</evidence>